<dbReference type="AlphaFoldDB" id="A0AAP0GKR9"/>
<name>A0AAP0GKR9_9ASTR</name>
<keyword evidence="1" id="KW-1133">Transmembrane helix</keyword>
<proteinExistence type="predicted"/>
<evidence type="ECO:0000313" key="3">
    <source>
        <dbReference type="EMBL" id="KAK9053041.1"/>
    </source>
</evidence>
<dbReference type="InterPro" id="IPR037401">
    <property type="entry name" value="SnoaL-like"/>
</dbReference>
<dbReference type="PANTHER" id="PTHR47124">
    <property type="entry name" value="F-BOX PROTEIN SKIP8"/>
    <property type="match status" value="1"/>
</dbReference>
<dbReference type="SUPFAM" id="SSF54427">
    <property type="entry name" value="NTF2-like"/>
    <property type="match status" value="1"/>
</dbReference>
<keyword evidence="1" id="KW-0472">Membrane</keyword>
<protein>
    <recommendedName>
        <fullName evidence="2">F-box domain-containing protein</fullName>
    </recommendedName>
</protein>
<dbReference type="SUPFAM" id="SSF81383">
    <property type="entry name" value="F-box domain"/>
    <property type="match status" value="1"/>
</dbReference>
<feature type="transmembrane region" description="Helical" evidence="1">
    <location>
        <begin position="13"/>
        <end position="34"/>
    </location>
</feature>
<keyword evidence="1" id="KW-0812">Transmembrane</keyword>
<dbReference type="Pfam" id="PF12937">
    <property type="entry name" value="F-box-like"/>
    <property type="match status" value="1"/>
</dbReference>
<evidence type="ECO:0000259" key="2">
    <source>
        <dbReference type="PROSITE" id="PS50181"/>
    </source>
</evidence>
<dbReference type="PROSITE" id="PS50181">
    <property type="entry name" value="FBOX"/>
    <property type="match status" value="1"/>
</dbReference>
<evidence type="ECO:0000256" key="1">
    <source>
        <dbReference type="SAM" id="Phobius"/>
    </source>
</evidence>
<dbReference type="Pfam" id="PF13474">
    <property type="entry name" value="SnoaL_3"/>
    <property type="match status" value="1"/>
</dbReference>
<dbReference type="EMBL" id="JBCNJP010000027">
    <property type="protein sequence ID" value="KAK9053041.1"/>
    <property type="molecule type" value="Genomic_DNA"/>
</dbReference>
<keyword evidence="4" id="KW-1185">Reference proteome</keyword>
<sequence>MELSSNFSGNGDIPFVSLFLALIATLLCCFFSLLPFRLLKFSQSDNKTTACNCNCACSNCKGGGSDSTMAVTATARVMNGGGGGHVPVVEMERQQVIGASMMEQLVPEITTHALSYLDYPSLCRLSMTNSSMRRAANDDNAWKALYHKDFTMEQDSVTPANGWKAYYAATRAIVNINQHFFDIIRERSLQEMGRLWLNADYVKCIHASGEFFTGYNGVLGSWQLALNWEPAVSFQIRDVRSRVLPGVAWVTMKAYVGMEHNATHPMSMTNVFELHHGQWFMVHHHSSVMLADGEVADQPPMLG</sequence>
<dbReference type="CDD" id="cd22117">
    <property type="entry name" value="F-box_FBXL4"/>
    <property type="match status" value="1"/>
</dbReference>
<dbReference type="InterPro" id="IPR032710">
    <property type="entry name" value="NTF2-like_dom_sf"/>
</dbReference>
<dbReference type="InterPro" id="IPR036047">
    <property type="entry name" value="F-box-like_dom_sf"/>
</dbReference>
<gene>
    <name evidence="3" type="ORF">SSX86_029671</name>
</gene>
<reference evidence="3 4" key="1">
    <citation type="submission" date="2024-04" db="EMBL/GenBank/DDBJ databases">
        <title>The reference genome of an endangered Asteraceae, Deinandra increscens subsp. villosa, native to the Central Coast of California.</title>
        <authorList>
            <person name="Guilliams M."/>
            <person name="Hasenstab-Lehman K."/>
            <person name="Meyer R."/>
            <person name="Mcevoy S."/>
        </authorList>
    </citation>
    <scope>NUCLEOTIDE SEQUENCE [LARGE SCALE GENOMIC DNA]</scope>
    <source>
        <tissue evidence="3">Leaf</tissue>
    </source>
</reference>
<dbReference type="Proteomes" id="UP001408789">
    <property type="component" value="Unassembled WGS sequence"/>
</dbReference>
<dbReference type="PANTHER" id="PTHR47124:SF1">
    <property type="entry name" value="F-BOX PROTEIN SKIP8"/>
    <property type="match status" value="1"/>
</dbReference>
<dbReference type="InterPro" id="IPR044260">
    <property type="entry name" value="SKIP8-like"/>
</dbReference>
<organism evidence="3 4">
    <name type="scientific">Deinandra increscens subsp. villosa</name>
    <dbReference type="NCBI Taxonomy" id="3103831"/>
    <lineage>
        <taxon>Eukaryota</taxon>
        <taxon>Viridiplantae</taxon>
        <taxon>Streptophyta</taxon>
        <taxon>Embryophyta</taxon>
        <taxon>Tracheophyta</taxon>
        <taxon>Spermatophyta</taxon>
        <taxon>Magnoliopsida</taxon>
        <taxon>eudicotyledons</taxon>
        <taxon>Gunneridae</taxon>
        <taxon>Pentapetalae</taxon>
        <taxon>asterids</taxon>
        <taxon>campanulids</taxon>
        <taxon>Asterales</taxon>
        <taxon>Asteraceae</taxon>
        <taxon>Asteroideae</taxon>
        <taxon>Heliantheae alliance</taxon>
        <taxon>Madieae</taxon>
        <taxon>Madiinae</taxon>
        <taxon>Deinandra</taxon>
    </lineage>
</organism>
<evidence type="ECO:0000313" key="4">
    <source>
        <dbReference type="Proteomes" id="UP001408789"/>
    </source>
</evidence>
<accession>A0AAP0GKR9</accession>
<dbReference type="InterPro" id="IPR001810">
    <property type="entry name" value="F-box_dom"/>
</dbReference>
<comment type="caution">
    <text evidence="3">The sequence shown here is derived from an EMBL/GenBank/DDBJ whole genome shotgun (WGS) entry which is preliminary data.</text>
</comment>
<dbReference type="Gene3D" id="1.20.1280.50">
    <property type="match status" value="1"/>
</dbReference>
<dbReference type="Gene3D" id="3.10.450.50">
    <property type="match status" value="1"/>
</dbReference>
<feature type="domain" description="F-box" evidence="2">
    <location>
        <begin position="99"/>
        <end position="145"/>
    </location>
</feature>